<reference evidence="1 2" key="1">
    <citation type="submission" date="2019-05" db="EMBL/GenBank/DDBJ databases">
        <title>Mikania micrantha, genome provides insights into the molecular mechanism of rapid growth.</title>
        <authorList>
            <person name="Liu B."/>
        </authorList>
    </citation>
    <scope>NUCLEOTIDE SEQUENCE [LARGE SCALE GENOMIC DNA]</scope>
    <source>
        <strain evidence="1">NLD-2019</strain>
        <tissue evidence="1">Leaf</tissue>
    </source>
</reference>
<protein>
    <submittedName>
        <fullName evidence="1">Uncharacterized protein</fullName>
    </submittedName>
</protein>
<accession>A0A5N6NG81</accession>
<sequence>MVNVGENRARNGVTDCPETRNEDKIEKWTNLDALPNPHGTPHLAVWRGAMRPVSADRKNGLHAELRLNRNMSSEIINNINYLMTIKAMSLTLDVQKDSIRYYCEVRKEGKEEKLAECAKAQEMIFQRHRPRSSRKCDNEVLAVVGQNLSTAIETQIPPFSDFTTFHACSCSDFTTQIRLAFAVGFHLLNRLPGIRVQKSYVAGIILWKKLETIQVFALIKVDGCMDEAQENGHASDQNASLDLDYYSTVDELIELGPEKLKEFVAFVTNFPFFYMVGIGCTRIKNRRYCSTTCRKAFSYKGISGILKDILSGSSLVATMSVSPALSRPPEQIFEIVNLANELLLPLPNGTITLPTSSNVFVK</sequence>
<evidence type="ECO:0000313" key="2">
    <source>
        <dbReference type="Proteomes" id="UP000326396"/>
    </source>
</evidence>
<dbReference type="OrthoDB" id="423283at2759"/>
<dbReference type="EMBL" id="SZYD01000012">
    <property type="protein sequence ID" value="KAD4585938.1"/>
    <property type="molecule type" value="Genomic_DNA"/>
</dbReference>
<dbReference type="Proteomes" id="UP000326396">
    <property type="component" value="Linkage Group LG2"/>
</dbReference>
<keyword evidence="2" id="KW-1185">Reference proteome</keyword>
<evidence type="ECO:0000313" key="1">
    <source>
        <dbReference type="EMBL" id="KAD4585938.1"/>
    </source>
</evidence>
<proteinExistence type="predicted"/>
<gene>
    <name evidence="1" type="ORF">E3N88_23539</name>
</gene>
<name>A0A5N6NG81_9ASTR</name>
<organism evidence="1 2">
    <name type="scientific">Mikania micrantha</name>
    <name type="common">bitter vine</name>
    <dbReference type="NCBI Taxonomy" id="192012"/>
    <lineage>
        <taxon>Eukaryota</taxon>
        <taxon>Viridiplantae</taxon>
        <taxon>Streptophyta</taxon>
        <taxon>Embryophyta</taxon>
        <taxon>Tracheophyta</taxon>
        <taxon>Spermatophyta</taxon>
        <taxon>Magnoliopsida</taxon>
        <taxon>eudicotyledons</taxon>
        <taxon>Gunneridae</taxon>
        <taxon>Pentapetalae</taxon>
        <taxon>asterids</taxon>
        <taxon>campanulids</taxon>
        <taxon>Asterales</taxon>
        <taxon>Asteraceae</taxon>
        <taxon>Asteroideae</taxon>
        <taxon>Heliantheae alliance</taxon>
        <taxon>Eupatorieae</taxon>
        <taxon>Mikania</taxon>
    </lineage>
</organism>
<dbReference type="AlphaFoldDB" id="A0A5N6NG81"/>
<comment type="caution">
    <text evidence="1">The sequence shown here is derived from an EMBL/GenBank/DDBJ whole genome shotgun (WGS) entry which is preliminary data.</text>
</comment>